<dbReference type="PANTHER" id="PTHR43633:SF1">
    <property type="entry name" value="ALCOHOL DEHYDROGENASE YQHD"/>
    <property type="match status" value="1"/>
</dbReference>
<dbReference type="GO" id="GO:0005829">
    <property type="term" value="C:cytosol"/>
    <property type="evidence" value="ECO:0007669"/>
    <property type="project" value="TreeGrafter"/>
</dbReference>
<dbReference type="Pfam" id="PF25137">
    <property type="entry name" value="ADH_Fe_C"/>
    <property type="match status" value="1"/>
</dbReference>
<proteinExistence type="predicted"/>
<dbReference type="InterPro" id="IPR056798">
    <property type="entry name" value="ADH_Fe_C"/>
</dbReference>
<organism evidence="2">
    <name type="scientific">bioreactor metagenome</name>
    <dbReference type="NCBI Taxonomy" id="1076179"/>
    <lineage>
        <taxon>unclassified sequences</taxon>
        <taxon>metagenomes</taxon>
        <taxon>ecological metagenomes</taxon>
    </lineage>
</organism>
<gene>
    <name evidence="2" type="primary">yqhD_15</name>
    <name evidence="2" type="ORF">SDC9_150494</name>
</gene>
<protein>
    <submittedName>
        <fullName evidence="2">Alcohol dehydrogenase YqhD</fullName>
        <ecNumber evidence="2">1.1.1.-</ecNumber>
    </submittedName>
</protein>
<evidence type="ECO:0000313" key="2">
    <source>
        <dbReference type="EMBL" id="MPN03267.1"/>
    </source>
</evidence>
<dbReference type="GO" id="GO:1990362">
    <property type="term" value="F:butanol dehydrogenase (NAD+) activity"/>
    <property type="evidence" value="ECO:0007669"/>
    <property type="project" value="InterPro"/>
</dbReference>
<accession>A0A645EN70</accession>
<comment type="caution">
    <text evidence="2">The sequence shown here is derived from an EMBL/GenBank/DDBJ whole genome shotgun (WGS) entry which is preliminary data.</text>
</comment>
<dbReference type="GO" id="GO:1990002">
    <property type="term" value="F:methylglyoxal reductase (NADPH) (acetol producing) activity"/>
    <property type="evidence" value="ECO:0007669"/>
    <property type="project" value="TreeGrafter"/>
</dbReference>
<dbReference type="GO" id="GO:0008106">
    <property type="term" value="F:alcohol dehydrogenase (NADP+) activity"/>
    <property type="evidence" value="ECO:0007669"/>
    <property type="project" value="TreeGrafter"/>
</dbReference>
<keyword evidence="2" id="KW-0560">Oxidoreductase</keyword>
<sequence length="164" mass="17917">MKALVKLGATFDRHAEPDWQQNLMWAANQALCGVIGVGVPQDWATHRIAVELTALWGIDHGRTLAIIQPALLRELIEYKREKLEQFGREVFGLNAPSAEDAIAALETFYRSVNMPLHLRDAGISEVDAADRVLAGLRAHGKMALGGHAGIDEAKTERIVRAACA</sequence>
<evidence type="ECO:0000259" key="1">
    <source>
        <dbReference type="Pfam" id="PF25137"/>
    </source>
</evidence>
<dbReference type="EMBL" id="VSSQ01049195">
    <property type="protein sequence ID" value="MPN03267.1"/>
    <property type="molecule type" value="Genomic_DNA"/>
</dbReference>
<dbReference type="EC" id="1.1.1.-" evidence="2"/>
<dbReference type="AlphaFoldDB" id="A0A645EN70"/>
<dbReference type="InterPro" id="IPR044731">
    <property type="entry name" value="BDH-like"/>
</dbReference>
<dbReference type="PANTHER" id="PTHR43633">
    <property type="entry name" value="ALCOHOL DEHYDROGENASE YQHD"/>
    <property type="match status" value="1"/>
</dbReference>
<dbReference type="SUPFAM" id="SSF56796">
    <property type="entry name" value="Dehydroquinate synthase-like"/>
    <property type="match status" value="1"/>
</dbReference>
<name>A0A645EN70_9ZZZZ</name>
<feature type="domain" description="Fe-containing alcohol dehydrogenase-like C-terminal" evidence="1">
    <location>
        <begin position="21"/>
        <end position="138"/>
    </location>
</feature>
<reference evidence="2" key="1">
    <citation type="submission" date="2019-08" db="EMBL/GenBank/DDBJ databases">
        <authorList>
            <person name="Kucharzyk K."/>
            <person name="Murdoch R.W."/>
            <person name="Higgins S."/>
            <person name="Loffler F."/>
        </authorList>
    </citation>
    <scope>NUCLEOTIDE SEQUENCE</scope>
</reference>
<dbReference type="Gene3D" id="1.20.1090.10">
    <property type="entry name" value="Dehydroquinate synthase-like - alpha domain"/>
    <property type="match status" value="1"/>
</dbReference>